<dbReference type="Pfam" id="PF09751">
    <property type="entry name" value="Es2"/>
    <property type="match status" value="1"/>
</dbReference>
<feature type="region of interest" description="Disordered" evidence="4">
    <location>
        <begin position="1"/>
        <end position="31"/>
    </location>
</feature>
<feature type="region of interest" description="Disordered" evidence="4">
    <location>
        <begin position="90"/>
        <end position="139"/>
    </location>
</feature>
<proteinExistence type="inferred from homology"/>
<feature type="compositionally biased region" description="Polar residues" evidence="4">
    <location>
        <begin position="361"/>
        <end position="374"/>
    </location>
</feature>
<comment type="subcellular location">
    <subcellularLocation>
        <location evidence="1">Nucleus</location>
    </subcellularLocation>
</comment>
<protein>
    <recommendedName>
        <fullName evidence="7">Nuclear protein DGCR14</fullName>
    </recommendedName>
</protein>
<sequence length="497" mass="53509">MSSDTSKTVAKRNASTALMPPPPAPKRIKRPSVVLDEDTYTSAISHIIRRDFFPGLAETDAQREYLSALDSKDKRWIREAGKKLTEVMTPVPGRSSARNTRFKSGVAPGANGGMTPSTWGADTPRTETGGQEDEEDEEGLGKLDKVDLDMSLNAFQAKYTSEDQESFNQLLDTQNRKRFEKHAWLHDGNRYASKQRIAQQKVIEARRQAATDDNNMAVAVRPSQDLDDRPAAPNTHKHTAFNNLMFEPEGVEGWAPTRAQAAQDASLAPPKRVLHANTRMPVPTPNDHPPRSSSPTRSAILDAVSGRPRLTASEGGFTGNETPRVNGYAFVDARAPSPPPSPTPDSEEEDAPTDLLERFGATSTTTASPFTISDSQRREKLHFKMVDKISASKRSTSSSSSTTAGGNVRGGGGGAAAKTPSHGLGLFTSETPRFASAPTPAAMRLLQRQRRGGGGERQGGMTPVGQRKVGSLTPAAQRLLMSVHSSSSSSSVKIETA</sequence>
<name>A0A2V1DUW2_9PLEO</name>
<comment type="similarity">
    <text evidence="2">Belongs to the ESS2 family.</text>
</comment>
<dbReference type="AlphaFoldDB" id="A0A2V1DUW2"/>
<dbReference type="Proteomes" id="UP000244855">
    <property type="component" value="Unassembled WGS sequence"/>
</dbReference>
<reference evidence="5 6" key="1">
    <citation type="journal article" date="2018" name="Sci. Rep.">
        <title>Comparative genomics provides insights into the lifestyle and reveals functional heterogeneity of dark septate endophytic fungi.</title>
        <authorList>
            <person name="Knapp D.G."/>
            <person name="Nemeth J.B."/>
            <person name="Barry K."/>
            <person name="Hainaut M."/>
            <person name="Henrissat B."/>
            <person name="Johnson J."/>
            <person name="Kuo A."/>
            <person name="Lim J.H.P."/>
            <person name="Lipzen A."/>
            <person name="Nolan M."/>
            <person name="Ohm R.A."/>
            <person name="Tamas L."/>
            <person name="Grigoriev I.V."/>
            <person name="Spatafora J.W."/>
            <person name="Nagy L.G."/>
            <person name="Kovacs G.M."/>
        </authorList>
    </citation>
    <scope>NUCLEOTIDE SEQUENCE [LARGE SCALE GENOMIC DNA]</scope>
    <source>
        <strain evidence="5 6">DSE2036</strain>
    </source>
</reference>
<feature type="region of interest" description="Disordered" evidence="4">
    <location>
        <begin position="305"/>
        <end position="324"/>
    </location>
</feature>
<feature type="compositionally biased region" description="Low complexity" evidence="4">
    <location>
        <begin position="395"/>
        <end position="406"/>
    </location>
</feature>
<feature type="non-terminal residue" evidence="5">
    <location>
        <position position="497"/>
    </location>
</feature>
<feature type="compositionally biased region" description="Basic and acidic residues" evidence="4">
    <location>
        <begin position="375"/>
        <end position="387"/>
    </location>
</feature>
<feature type="compositionally biased region" description="Polar residues" evidence="4">
    <location>
        <begin position="1"/>
        <end position="16"/>
    </location>
</feature>
<evidence type="ECO:0000256" key="1">
    <source>
        <dbReference type="ARBA" id="ARBA00004123"/>
    </source>
</evidence>
<dbReference type="OrthoDB" id="19679at2759"/>
<keyword evidence="6" id="KW-1185">Reference proteome</keyword>
<dbReference type="InterPro" id="IPR019148">
    <property type="entry name" value="Nuclear_protein_DGCR14_ESS-2"/>
</dbReference>
<accession>A0A2V1DUW2</accession>
<feature type="region of interest" description="Disordered" evidence="4">
    <location>
        <begin position="330"/>
        <end position="473"/>
    </location>
</feature>
<organism evidence="5 6">
    <name type="scientific">Periconia macrospinosa</name>
    <dbReference type="NCBI Taxonomy" id="97972"/>
    <lineage>
        <taxon>Eukaryota</taxon>
        <taxon>Fungi</taxon>
        <taxon>Dikarya</taxon>
        <taxon>Ascomycota</taxon>
        <taxon>Pezizomycotina</taxon>
        <taxon>Dothideomycetes</taxon>
        <taxon>Pleosporomycetidae</taxon>
        <taxon>Pleosporales</taxon>
        <taxon>Massarineae</taxon>
        <taxon>Periconiaceae</taxon>
        <taxon>Periconia</taxon>
    </lineage>
</organism>
<evidence type="ECO:0000313" key="6">
    <source>
        <dbReference type="Proteomes" id="UP000244855"/>
    </source>
</evidence>
<dbReference type="STRING" id="97972.A0A2V1DUW2"/>
<dbReference type="PANTHER" id="PTHR12940">
    <property type="entry name" value="ES-2 PROTEIN - RELATED"/>
    <property type="match status" value="1"/>
</dbReference>
<keyword evidence="3" id="KW-0539">Nucleus</keyword>
<evidence type="ECO:0000256" key="4">
    <source>
        <dbReference type="SAM" id="MobiDB-lite"/>
    </source>
</evidence>
<dbReference type="GO" id="GO:0071013">
    <property type="term" value="C:catalytic step 2 spliceosome"/>
    <property type="evidence" value="ECO:0007669"/>
    <property type="project" value="TreeGrafter"/>
</dbReference>
<evidence type="ECO:0000256" key="2">
    <source>
        <dbReference type="ARBA" id="ARBA00009072"/>
    </source>
</evidence>
<dbReference type="PANTHER" id="PTHR12940:SF0">
    <property type="entry name" value="SPLICING FACTOR ESS-2 HOMOLOG"/>
    <property type="match status" value="1"/>
</dbReference>
<evidence type="ECO:0000313" key="5">
    <source>
        <dbReference type="EMBL" id="PVI02007.1"/>
    </source>
</evidence>
<feature type="region of interest" description="Disordered" evidence="4">
    <location>
        <begin position="277"/>
        <end position="298"/>
    </location>
</feature>
<gene>
    <name evidence="5" type="ORF">DM02DRAFT_492043</name>
</gene>
<evidence type="ECO:0000256" key="3">
    <source>
        <dbReference type="ARBA" id="ARBA00023242"/>
    </source>
</evidence>
<dbReference type="EMBL" id="KZ805349">
    <property type="protein sequence ID" value="PVI02007.1"/>
    <property type="molecule type" value="Genomic_DNA"/>
</dbReference>
<evidence type="ECO:0008006" key="7">
    <source>
        <dbReference type="Google" id="ProtNLM"/>
    </source>
</evidence>